<gene>
    <name evidence="1" type="ORF">GCM10009765_80810</name>
</gene>
<keyword evidence="2" id="KW-1185">Reference proteome</keyword>
<reference evidence="1 2" key="1">
    <citation type="journal article" date="2019" name="Int. J. Syst. Evol. Microbiol.">
        <title>The Global Catalogue of Microorganisms (GCM) 10K type strain sequencing project: providing services to taxonomists for standard genome sequencing and annotation.</title>
        <authorList>
            <consortium name="The Broad Institute Genomics Platform"/>
            <consortium name="The Broad Institute Genome Sequencing Center for Infectious Disease"/>
            <person name="Wu L."/>
            <person name="Ma J."/>
        </authorList>
    </citation>
    <scope>NUCLEOTIDE SEQUENCE [LARGE SCALE GENOMIC DNA]</scope>
    <source>
        <strain evidence="1 2">JCM 14718</strain>
    </source>
</reference>
<dbReference type="InterPro" id="IPR017211">
    <property type="entry name" value="UCP037465_Znf"/>
</dbReference>
<evidence type="ECO:0000313" key="1">
    <source>
        <dbReference type="EMBL" id="GAA1720431.1"/>
    </source>
</evidence>
<evidence type="ECO:0008006" key="3">
    <source>
        <dbReference type="Google" id="ProtNLM"/>
    </source>
</evidence>
<name>A0ABN2J916_9ACTN</name>
<dbReference type="Pfam" id="PF09947">
    <property type="entry name" value="DUF2180"/>
    <property type="match status" value="1"/>
</dbReference>
<proteinExistence type="predicted"/>
<evidence type="ECO:0000313" key="2">
    <source>
        <dbReference type="Proteomes" id="UP001500618"/>
    </source>
</evidence>
<protein>
    <recommendedName>
        <fullName evidence="3">DUF2180 family protein</fullName>
    </recommendedName>
</protein>
<dbReference type="Proteomes" id="UP001500618">
    <property type="component" value="Unassembled WGS sequence"/>
</dbReference>
<organism evidence="1 2">
    <name type="scientific">Fodinicola feengrottensis</name>
    <dbReference type="NCBI Taxonomy" id="435914"/>
    <lineage>
        <taxon>Bacteria</taxon>
        <taxon>Bacillati</taxon>
        <taxon>Actinomycetota</taxon>
        <taxon>Actinomycetes</taxon>
        <taxon>Mycobacteriales</taxon>
        <taxon>Fodinicola</taxon>
    </lineage>
</organism>
<accession>A0ABN2J916</accession>
<sequence>MSCLDCGAPAVATCTHCGAAACHDHLVATTEHLTITVPLNRQVTVEPAARRIRCHICQKAYDATNDPRGATQARSG</sequence>
<dbReference type="EMBL" id="BAAANY010000045">
    <property type="protein sequence ID" value="GAA1720431.1"/>
    <property type="molecule type" value="Genomic_DNA"/>
</dbReference>
<comment type="caution">
    <text evidence="1">The sequence shown here is derived from an EMBL/GenBank/DDBJ whole genome shotgun (WGS) entry which is preliminary data.</text>
</comment>